<dbReference type="EMBL" id="JAHMHS010000006">
    <property type="protein sequence ID" value="KAK1730591.1"/>
    <property type="molecule type" value="Genomic_DNA"/>
</dbReference>
<evidence type="ECO:0000313" key="4">
    <source>
        <dbReference type="Proteomes" id="UP001244207"/>
    </source>
</evidence>
<feature type="transmembrane region" description="Helical" evidence="2">
    <location>
        <begin position="82"/>
        <end position="102"/>
    </location>
</feature>
<reference evidence="3" key="1">
    <citation type="submission" date="2021-12" db="EMBL/GenBank/DDBJ databases">
        <title>Comparative genomics, transcriptomics and evolutionary studies reveal genomic signatures of adaptation to plant cell wall in hemibiotrophic fungi.</title>
        <authorList>
            <consortium name="DOE Joint Genome Institute"/>
            <person name="Baroncelli R."/>
            <person name="Diaz J.F."/>
            <person name="Benocci T."/>
            <person name="Peng M."/>
            <person name="Battaglia E."/>
            <person name="Haridas S."/>
            <person name="Andreopoulos W."/>
            <person name="Labutti K."/>
            <person name="Pangilinan J."/>
            <person name="Floch G.L."/>
            <person name="Makela M.R."/>
            <person name="Henrissat B."/>
            <person name="Grigoriev I.V."/>
            <person name="Crouch J.A."/>
            <person name="De Vries R.P."/>
            <person name="Sukno S.A."/>
            <person name="Thon M.R."/>
        </authorList>
    </citation>
    <scope>NUCLEOTIDE SEQUENCE</scope>
    <source>
        <strain evidence="3">CBS 112980</strain>
    </source>
</reference>
<keyword evidence="2" id="KW-0472">Membrane</keyword>
<keyword evidence="2" id="KW-1133">Transmembrane helix</keyword>
<protein>
    <submittedName>
        <fullName evidence="3">Uncharacterized protein</fullName>
    </submittedName>
</protein>
<sequence>MPYLNHQHPSTNNIPQEINGPQASTSSIDIMSFFFFCNPLPETTPKHAPRETTHHEPDHHHKAAKPHGHTIHLPRWFTFRNFVYLVIAIWTIIGTVFIADYIRTRTGHQALFDHSIQGASSDPMVDGDYQPKDMGIWSDCRCLNITARQQTGDDQAWKCG</sequence>
<feature type="compositionally biased region" description="Basic and acidic residues" evidence="1">
    <location>
        <begin position="45"/>
        <end position="59"/>
    </location>
</feature>
<dbReference type="Proteomes" id="UP001244207">
    <property type="component" value="Unassembled WGS sequence"/>
</dbReference>
<dbReference type="GeneID" id="85396658"/>
<gene>
    <name evidence="3" type="ORF">BDZ83DRAFT_726419</name>
</gene>
<accession>A0AAD8XNG6</accession>
<evidence type="ECO:0000313" key="3">
    <source>
        <dbReference type="EMBL" id="KAK1730591.1"/>
    </source>
</evidence>
<organism evidence="3 4">
    <name type="scientific">Glomerella acutata</name>
    <name type="common">Colletotrichum acutatum</name>
    <dbReference type="NCBI Taxonomy" id="27357"/>
    <lineage>
        <taxon>Eukaryota</taxon>
        <taxon>Fungi</taxon>
        <taxon>Dikarya</taxon>
        <taxon>Ascomycota</taxon>
        <taxon>Pezizomycotina</taxon>
        <taxon>Sordariomycetes</taxon>
        <taxon>Hypocreomycetidae</taxon>
        <taxon>Glomerellales</taxon>
        <taxon>Glomerellaceae</taxon>
        <taxon>Colletotrichum</taxon>
        <taxon>Colletotrichum acutatum species complex</taxon>
    </lineage>
</organism>
<keyword evidence="4" id="KW-1185">Reference proteome</keyword>
<keyword evidence="2" id="KW-0812">Transmembrane</keyword>
<feature type="compositionally biased region" description="Polar residues" evidence="1">
    <location>
        <begin position="7"/>
        <end position="21"/>
    </location>
</feature>
<dbReference type="RefSeq" id="XP_060370646.1">
    <property type="nucleotide sequence ID" value="XM_060512760.1"/>
</dbReference>
<dbReference type="AlphaFoldDB" id="A0AAD8XNG6"/>
<evidence type="ECO:0000256" key="1">
    <source>
        <dbReference type="SAM" id="MobiDB-lite"/>
    </source>
</evidence>
<comment type="caution">
    <text evidence="3">The sequence shown here is derived from an EMBL/GenBank/DDBJ whole genome shotgun (WGS) entry which is preliminary data.</text>
</comment>
<feature type="region of interest" description="Disordered" evidence="1">
    <location>
        <begin position="1"/>
        <end position="21"/>
    </location>
</feature>
<evidence type="ECO:0000256" key="2">
    <source>
        <dbReference type="SAM" id="Phobius"/>
    </source>
</evidence>
<proteinExistence type="predicted"/>
<name>A0AAD8XNG6_GLOAC</name>
<feature type="region of interest" description="Disordered" evidence="1">
    <location>
        <begin position="45"/>
        <end position="66"/>
    </location>
</feature>